<protein>
    <recommendedName>
        <fullName evidence="5">STAS/SEC14 domain-containing protein</fullName>
    </recommendedName>
</protein>
<keyword evidence="4" id="KW-1185">Reference proteome</keyword>
<evidence type="ECO:0000313" key="4">
    <source>
        <dbReference type="Proteomes" id="UP001390963"/>
    </source>
</evidence>
<evidence type="ECO:0008006" key="5">
    <source>
        <dbReference type="Google" id="ProtNLM"/>
    </source>
</evidence>
<sequence>MNLNPPHNLPSNFKLEKVLETNIGIIYFYGNIVVVEAKEGTTVSHKSGFSTLLQGLAYLGTKPWVYIAHRVQSYSVKPTDYKYLNKVTTLKAMVVVAYSDIARSNAELESKFCKKPFAVFDDLTLAAIWGKQFIK</sequence>
<dbReference type="Proteomes" id="UP001390963">
    <property type="component" value="Unassembled WGS sequence"/>
</dbReference>
<accession>A0AB35YLV8</accession>
<proteinExistence type="predicted"/>
<dbReference type="EMBL" id="JBANCF010000001">
    <property type="protein sequence ID" value="MEM0572266.1"/>
    <property type="molecule type" value="Genomic_DNA"/>
</dbReference>
<organism evidence="1 3">
    <name type="scientific">Aequorivita flava</name>
    <dbReference type="NCBI Taxonomy" id="3114371"/>
    <lineage>
        <taxon>Bacteria</taxon>
        <taxon>Pseudomonadati</taxon>
        <taxon>Bacteroidota</taxon>
        <taxon>Flavobacteriia</taxon>
        <taxon>Flavobacteriales</taxon>
        <taxon>Flavobacteriaceae</taxon>
        <taxon>Aequorivita</taxon>
    </lineage>
</organism>
<dbReference type="AlphaFoldDB" id="A0AB35YLV8"/>
<evidence type="ECO:0000313" key="3">
    <source>
        <dbReference type="Proteomes" id="UP001388259"/>
    </source>
</evidence>
<dbReference type="EMBL" id="JAZBJM010000001">
    <property type="protein sequence ID" value="MEM0516993.1"/>
    <property type="molecule type" value="Genomic_DNA"/>
</dbReference>
<dbReference type="Proteomes" id="UP001388259">
    <property type="component" value="Unassembled WGS sequence"/>
</dbReference>
<dbReference type="RefSeq" id="WP_279447803.1">
    <property type="nucleotide sequence ID" value="NZ_JAZBJM010000001.1"/>
</dbReference>
<gene>
    <name evidence="2" type="ORF">VZD24_01945</name>
    <name evidence="1" type="ORF">VZD85_01415</name>
</gene>
<reference evidence="1 4" key="1">
    <citation type="submission" date="2024-01" db="EMBL/GenBank/DDBJ databases">
        <title>Aequorivita flavus sp. nov., isolated from deep-sea sediment.</title>
        <authorList>
            <person name="Chen X."/>
        </authorList>
    </citation>
    <scope>NUCLEOTIDE SEQUENCE</scope>
    <source>
        <strain evidence="1">MCCC 1A16923</strain>
        <strain evidence="2 4">MCCC 1A16935</strain>
    </source>
</reference>
<evidence type="ECO:0000313" key="1">
    <source>
        <dbReference type="EMBL" id="MEM0516993.1"/>
    </source>
</evidence>
<name>A0AB35YLV8_9FLAO</name>
<comment type="caution">
    <text evidence="1">The sequence shown here is derived from an EMBL/GenBank/DDBJ whole genome shotgun (WGS) entry which is preliminary data.</text>
</comment>
<evidence type="ECO:0000313" key="2">
    <source>
        <dbReference type="EMBL" id="MEM0572266.1"/>
    </source>
</evidence>